<accession>A0A1I6RA38</accession>
<keyword evidence="2" id="KW-1185">Reference proteome</keyword>
<proteinExistence type="predicted"/>
<reference evidence="2" key="1">
    <citation type="submission" date="2016-10" db="EMBL/GenBank/DDBJ databases">
        <authorList>
            <person name="Varghese N."/>
            <person name="Submissions S."/>
        </authorList>
    </citation>
    <scope>NUCLEOTIDE SEQUENCE [LARGE SCALE GENOMIC DNA]</scope>
    <source>
        <strain evidence="2">DSM 45789</strain>
    </source>
</reference>
<evidence type="ECO:0000313" key="2">
    <source>
        <dbReference type="Proteomes" id="UP000198660"/>
    </source>
</evidence>
<sequence length="85" mass="9016">MVEAQQAGSIVGERVTVVFTTLRGARRVRTGTVLRWNARVIILRRAARAARPRFAVIPTANIIAVINLSIGATPATAPAPAVDAE</sequence>
<dbReference type="AlphaFoldDB" id="A0A1I6RA38"/>
<name>A0A1I6RA38_9BACL</name>
<protein>
    <submittedName>
        <fullName evidence="1">Uncharacterized protein</fullName>
    </submittedName>
</protein>
<dbReference type="RefSeq" id="WP_091836132.1">
    <property type="nucleotide sequence ID" value="NZ_FPAA01000004.1"/>
</dbReference>
<organism evidence="1 2">
    <name type="scientific">Marininema halotolerans</name>
    <dbReference type="NCBI Taxonomy" id="1155944"/>
    <lineage>
        <taxon>Bacteria</taxon>
        <taxon>Bacillati</taxon>
        <taxon>Bacillota</taxon>
        <taxon>Bacilli</taxon>
        <taxon>Bacillales</taxon>
        <taxon>Thermoactinomycetaceae</taxon>
        <taxon>Marininema</taxon>
    </lineage>
</organism>
<evidence type="ECO:0000313" key="1">
    <source>
        <dbReference type="EMBL" id="SFS61410.1"/>
    </source>
</evidence>
<dbReference type="EMBL" id="FPAA01000004">
    <property type="protein sequence ID" value="SFS61410.1"/>
    <property type="molecule type" value="Genomic_DNA"/>
</dbReference>
<gene>
    <name evidence="1" type="ORF">SAMN05444972_104308</name>
</gene>
<dbReference type="Proteomes" id="UP000198660">
    <property type="component" value="Unassembled WGS sequence"/>
</dbReference>